<keyword evidence="2" id="KW-1185">Reference proteome</keyword>
<protein>
    <submittedName>
        <fullName evidence="1">Uncharacterized protein</fullName>
    </submittedName>
</protein>
<dbReference type="Proteomes" id="UP000269396">
    <property type="component" value="Unassembled WGS sequence"/>
</dbReference>
<dbReference type="EMBL" id="UZAL01033660">
    <property type="protein sequence ID" value="VDP63842.1"/>
    <property type="molecule type" value="Genomic_DNA"/>
</dbReference>
<proteinExistence type="predicted"/>
<evidence type="ECO:0000313" key="2">
    <source>
        <dbReference type="Proteomes" id="UP000269396"/>
    </source>
</evidence>
<organism evidence="1 2">
    <name type="scientific">Schistosoma mattheei</name>
    <dbReference type="NCBI Taxonomy" id="31246"/>
    <lineage>
        <taxon>Eukaryota</taxon>
        <taxon>Metazoa</taxon>
        <taxon>Spiralia</taxon>
        <taxon>Lophotrochozoa</taxon>
        <taxon>Platyhelminthes</taxon>
        <taxon>Trematoda</taxon>
        <taxon>Digenea</taxon>
        <taxon>Strigeidida</taxon>
        <taxon>Schistosomatoidea</taxon>
        <taxon>Schistosomatidae</taxon>
        <taxon>Schistosoma</taxon>
    </lineage>
</organism>
<name>A0A183PGT6_9TREM</name>
<dbReference type="AlphaFoldDB" id="A0A183PGT6"/>
<accession>A0A183PGT6</accession>
<gene>
    <name evidence="1" type="ORF">SMTD_LOCUS13572</name>
</gene>
<sequence>MNRIVIRGSRQETLNPGFVLFGTRQQVVPVILRELVFPYGFDTVSPSFTVKDITTELSGPTSCRIESVREHQFPQNYRYTLMKSAK</sequence>
<evidence type="ECO:0000313" key="1">
    <source>
        <dbReference type="EMBL" id="VDP63842.1"/>
    </source>
</evidence>
<reference evidence="1 2" key="1">
    <citation type="submission" date="2018-11" db="EMBL/GenBank/DDBJ databases">
        <authorList>
            <consortium name="Pathogen Informatics"/>
        </authorList>
    </citation>
    <scope>NUCLEOTIDE SEQUENCE [LARGE SCALE GENOMIC DNA]</scope>
    <source>
        <strain>Denwood</strain>
        <strain evidence="2">Zambia</strain>
    </source>
</reference>